<dbReference type="GO" id="GO:0005737">
    <property type="term" value="C:cytoplasm"/>
    <property type="evidence" value="ECO:0007669"/>
    <property type="project" value="TreeGrafter"/>
</dbReference>
<dbReference type="InterPro" id="IPR038614">
    <property type="entry name" value="GK_N_sf"/>
</dbReference>
<dbReference type="InterPro" id="IPR037035">
    <property type="entry name" value="GK-like_C_sf"/>
</dbReference>
<dbReference type="FunFam" id="3.40.1480.10:FF:000002">
    <property type="entry name" value="Glycerate kinase"/>
    <property type="match status" value="1"/>
</dbReference>
<dbReference type="Pfam" id="PF05161">
    <property type="entry name" value="MOFRL"/>
    <property type="match status" value="1"/>
</dbReference>
<evidence type="ECO:0000313" key="5">
    <source>
        <dbReference type="Proteomes" id="UP000321258"/>
    </source>
</evidence>
<dbReference type="PANTHER" id="PTHR12227:SF0">
    <property type="entry name" value="GLYCERATE KINASE"/>
    <property type="match status" value="1"/>
</dbReference>
<proteinExistence type="predicted"/>
<dbReference type="Proteomes" id="UP000321258">
    <property type="component" value="Unassembled WGS sequence"/>
</dbReference>
<protein>
    <submittedName>
        <fullName evidence="4">Hydroxypyruvate reductase</fullName>
    </submittedName>
</protein>
<organism evidence="4 5">
    <name type="scientific">Methylobacterium haplocladii</name>
    <dbReference type="NCBI Taxonomy" id="1176176"/>
    <lineage>
        <taxon>Bacteria</taxon>
        <taxon>Pseudomonadati</taxon>
        <taxon>Pseudomonadota</taxon>
        <taxon>Alphaproteobacteria</taxon>
        <taxon>Hyphomicrobiales</taxon>
        <taxon>Methylobacteriaceae</taxon>
        <taxon>Methylobacterium</taxon>
    </lineage>
</organism>
<evidence type="ECO:0000313" key="4">
    <source>
        <dbReference type="EMBL" id="GEP00052.1"/>
    </source>
</evidence>
<dbReference type="Gene3D" id="3.40.50.10180">
    <property type="entry name" value="Glycerate kinase, MOFRL-like N-terminal domain"/>
    <property type="match status" value="1"/>
</dbReference>
<feature type="domain" description="MOFRL-associated" evidence="3">
    <location>
        <begin position="20"/>
        <end position="245"/>
    </location>
</feature>
<keyword evidence="4" id="KW-0670">Pyruvate</keyword>
<feature type="domain" description="MOFRL" evidence="2">
    <location>
        <begin position="321"/>
        <end position="430"/>
    </location>
</feature>
<keyword evidence="5" id="KW-1185">Reference proteome</keyword>
<comment type="caution">
    <text evidence="4">The sequence shown here is derived from an EMBL/GenBank/DDBJ whole genome shotgun (WGS) entry which is preliminary data.</text>
</comment>
<dbReference type="EMBL" id="BJZT01000026">
    <property type="protein sequence ID" value="GEP00052.1"/>
    <property type="molecule type" value="Genomic_DNA"/>
</dbReference>
<evidence type="ECO:0000259" key="3">
    <source>
        <dbReference type="Pfam" id="PF13660"/>
    </source>
</evidence>
<dbReference type="Gene3D" id="3.40.1480.10">
    <property type="entry name" value="MOFRL domain"/>
    <property type="match status" value="1"/>
</dbReference>
<dbReference type="InterPro" id="IPR025286">
    <property type="entry name" value="MOFRL_assoc_dom"/>
</dbReference>
<reference evidence="4 5" key="1">
    <citation type="submission" date="2019-07" db="EMBL/GenBank/DDBJ databases">
        <title>Whole genome shotgun sequence of Methylobacterium haplocladii NBRC 107714.</title>
        <authorList>
            <person name="Hosoyama A."/>
            <person name="Uohara A."/>
            <person name="Ohji S."/>
            <person name="Ichikawa N."/>
        </authorList>
    </citation>
    <scope>NUCLEOTIDE SEQUENCE [LARGE SCALE GENOMIC DNA]</scope>
    <source>
        <strain evidence="4 5">NBRC 107714</strain>
    </source>
</reference>
<feature type="region of interest" description="Disordered" evidence="1">
    <location>
        <begin position="364"/>
        <end position="384"/>
    </location>
</feature>
<name>A0A512IQQ4_9HYPH</name>
<dbReference type="InterPro" id="IPR007835">
    <property type="entry name" value="MOFRL"/>
</dbReference>
<dbReference type="SUPFAM" id="SSF82544">
    <property type="entry name" value="GckA/TtuD-like"/>
    <property type="match status" value="1"/>
</dbReference>
<dbReference type="OrthoDB" id="9766552at2"/>
<evidence type="ECO:0000256" key="1">
    <source>
        <dbReference type="SAM" id="MobiDB-lite"/>
    </source>
</evidence>
<dbReference type="InterPro" id="IPR039760">
    <property type="entry name" value="MOFRL_protein"/>
</dbReference>
<gene>
    <name evidence="4" type="ORF">MHA02_24390</name>
</gene>
<sequence>MTAPSPDAPAIRNLRELLGSFLDAAIAAAHPSKCLVGQLPPPVPGRLIILGAGKAGGSMAAMASRFYRQEHGVPEERILGLAVARHGYGEDAPGIRMVEAGHPVPDAAGIEATKEALAIAAQAGPDDEVLVLLSGGGSANWIAPAGNLTLEEKQGITKALLRSGAPIDEINCVRKHLSRIKGGRLAVAAKNARRILTLAISDVPRDDPSVIASGPTVPDPSTLADALAICERRGITLPDSARALLTDPANETPKAGDPAFARAEYRIVARPIDALEAAAAAAKAVGYEPVMLGADCEGEAREVATEHAKLAREMKAAGRKVALISGGELTVTIRGEGDGGPNQEYALALALALDGEEGIAGIAADTDGTDGGRGKATDPAGGLVDPTTLARAREKGLDPAAMLADNDSTRFFATIGDLVQPGPTRTNVNDCRIILVG</sequence>
<dbReference type="GO" id="GO:0008887">
    <property type="term" value="F:glycerate kinase activity"/>
    <property type="evidence" value="ECO:0007669"/>
    <property type="project" value="InterPro"/>
</dbReference>
<evidence type="ECO:0000259" key="2">
    <source>
        <dbReference type="Pfam" id="PF05161"/>
    </source>
</evidence>
<accession>A0A512IQQ4</accession>
<dbReference type="PANTHER" id="PTHR12227">
    <property type="entry name" value="GLYCERATE KINASE"/>
    <property type="match status" value="1"/>
</dbReference>
<dbReference type="Pfam" id="PF13660">
    <property type="entry name" value="DUF4147"/>
    <property type="match status" value="1"/>
</dbReference>
<dbReference type="RefSeq" id="WP_147078984.1">
    <property type="nucleotide sequence ID" value="NZ_BJZT01000026.1"/>
</dbReference>
<dbReference type="AlphaFoldDB" id="A0A512IQQ4"/>